<dbReference type="InterPro" id="IPR007138">
    <property type="entry name" value="ABM_dom"/>
</dbReference>
<feature type="domain" description="ABM" evidence="1">
    <location>
        <begin position="2"/>
        <end position="91"/>
    </location>
</feature>
<keyword evidence="2" id="KW-0503">Monooxygenase</keyword>
<name>A0ABV7YWP7_9BACT</name>
<dbReference type="RefSeq" id="WP_379836736.1">
    <property type="nucleotide sequence ID" value="NZ_JBHRYQ010000001.1"/>
</dbReference>
<evidence type="ECO:0000313" key="3">
    <source>
        <dbReference type="Proteomes" id="UP001595616"/>
    </source>
</evidence>
<proteinExistence type="predicted"/>
<dbReference type="SUPFAM" id="SSF54909">
    <property type="entry name" value="Dimeric alpha+beta barrel"/>
    <property type="match status" value="1"/>
</dbReference>
<dbReference type="Pfam" id="PF03992">
    <property type="entry name" value="ABM"/>
    <property type="match status" value="1"/>
</dbReference>
<dbReference type="GO" id="GO:0004497">
    <property type="term" value="F:monooxygenase activity"/>
    <property type="evidence" value="ECO:0007669"/>
    <property type="project" value="UniProtKB-KW"/>
</dbReference>
<evidence type="ECO:0000259" key="1">
    <source>
        <dbReference type="PROSITE" id="PS51725"/>
    </source>
</evidence>
<keyword evidence="2" id="KW-0560">Oxidoreductase</keyword>
<protein>
    <submittedName>
        <fullName evidence="2">Quinol monooxygenase</fullName>
        <ecNumber evidence="2">1.-.-.-</ecNumber>
    </submittedName>
</protein>
<evidence type="ECO:0000313" key="2">
    <source>
        <dbReference type="EMBL" id="MFC3810516.1"/>
    </source>
</evidence>
<dbReference type="Proteomes" id="UP001595616">
    <property type="component" value="Unassembled WGS sequence"/>
</dbReference>
<comment type="caution">
    <text evidence="2">The sequence shown here is derived from an EMBL/GenBank/DDBJ whole genome shotgun (WGS) entry which is preliminary data.</text>
</comment>
<organism evidence="2 3">
    <name type="scientific">Lacihabitans lacunae</name>
    <dbReference type="NCBI Taxonomy" id="1028214"/>
    <lineage>
        <taxon>Bacteria</taxon>
        <taxon>Pseudomonadati</taxon>
        <taxon>Bacteroidota</taxon>
        <taxon>Cytophagia</taxon>
        <taxon>Cytophagales</taxon>
        <taxon>Leadbetterellaceae</taxon>
        <taxon>Lacihabitans</taxon>
    </lineage>
</organism>
<dbReference type="Gene3D" id="3.30.70.100">
    <property type="match status" value="1"/>
</dbReference>
<reference evidence="3" key="1">
    <citation type="journal article" date="2019" name="Int. J. Syst. Evol. Microbiol.">
        <title>The Global Catalogue of Microorganisms (GCM) 10K type strain sequencing project: providing services to taxonomists for standard genome sequencing and annotation.</title>
        <authorList>
            <consortium name="The Broad Institute Genomics Platform"/>
            <consortium name="The Broad Institute Genome Sequencing Center for Infectious Disease"/>
            <person name="Wu L."/>
            <person name="Ma J."/>
        </authorList>
    </citation>
    <scope>NUCLEOTIDE SEQUENCE [LARGE SCALE GENOMIC DNA]</scope>
    <source>
        <strain evidence="3">CECT 7956</strain>
    </source>
</reference>
<dbReference type="EMBL" id="JBHRYQ010000001">
    <property type="protein sequence ID" value="MFC3810516.1"/>
    <property type="molecule type" value="Genomic_DNA"/>
</dbReference>
<sequence length="97" mass="11592">MITRIVKLTFDPTKVSEFLSFLEEFKTQIRNFPGCEMLEFLQEVNKPNVIMTHSQWQSEKDLEAYRNSEFFKHVWANTKIHFIEKPEAITLNILDKL</sequence>
<keyword evidence="3" id="KW-1185">Reference proteome</keyword>
<accession>A0ABV7YWP7</accession>
<gene>
    <name evidence="2" type="ORF">ACFOOI_07625</name>
</gene>
<dbReference type="PROSITE" id="PS51725">
    <property type="entry name" value="ABM"/>
    <property type="match status" value="1"/>
</dbReference>
<dbReference type="InterPro" id="IPR011008">
    <property type="entry name" value="Dimeric_a/b-barrel"/>
</dbReference>
<dbReference type="EC" id="1.-.-.-" evidence="2"/>